<sequence>MPEVCGKQGISDATFYTWRKK</sequence>
<dbReference type="AlphaFoldDB" id="A0AAW9LTE4"/>
<proteinExistence type="predicted"/>
<evidence type="ECO:0008006" key="3">
    <source>
        <dbReference type="Google" id="ProtNLM"/>
    </source>
</evidence>
<dbReference type="EMBL" id="JARELW010000008">
    <property type="protein sequence ID" value="MEA8801412.1"/>
    <property type="molecule type" value="Genomic_DNA"/>
</dbReference>
<evidence type="ECO:0000313" key="2">
    <source>
        <dbReference type="Proteomes" id="UP001303386"/>
    </source>
</evidence>
<evidence type="ECO:0000313" key="1">
    <source>
        <dbReference type="EMBL" id="MEA8801412.1"/>
    </source>
</evidence>
<name>A0AAW9LTE4_KLEAE</name>
<accession>A0AAW9LTE4</accession>
<organism evidence="1 2">
    <name type="scientific">Klebsiella aerogenes</name>
    <name type="common">Enterobacter aerogenes</name>
    <dbReference type="NCBI Taxonomy" id="548"/>
    <lineage>
        <taxon>Bacteria</taxon>
        <taxon>Pseudomonadati</taxon>
        <taxon>Pseudomonadota</taxon>
        <taxon>Gammaproteobacteria</taxon>
        <taxon>Enterobacterales</taxon>
        <taxon>Enterobacteriaceae</taxon>
        <taxon>Klebsiella/Raoultella group</taxon>
        <taxon>Klebsiella</taxon>
    </lineage>
</organism>
<protein>
    <recommendedName>
        <fullName evidence="3">Transposase</fullName>
    </recommendedName>
</protein>
<dbReference type="Proteomes" id="UP001303386">
    <property type="component" value="Unassembled WGS sequence"/>
</dbReference>
<comment type="caution">
    <text evidence="1">The sequence shown here is derived from an EMBL/GenBank/DDBJ whole genome shotgun (WGS) entry which is preliminary data.</text>
</comment>
<reference evidence="1" key="1">
    <citation type="journal article" date="2023" name="J. Hosp. Infect.">
        <title>Cross-contamination of carbapenem-resistant Gram-negative bacteria between patients and hospital environment in the first year of a newly built surgical ward.</title>
        <authorList>
            <person name="Boutin S."/>
            <person name="Scherrer M."/>
            <person name="Spath I."/>
            <person name="Kocer K."/>
            <person name="Heeg K."/>
            <person name="Nurjadi D."/>
        </authorList>
    </citation>
    <scope>NUCLEOTIDE SEQUENCE</scope>
    <source>
        <strain evidence="1">KE10384</strain>
    </source>
</reference>
<gene>
    <name evidence="1" type="ORF">PZT46_19390</name>
</gene>